<reference evidence="1" key="1">
    <citation type="submission" date="2019-08" db="EMBL/GenBank/DDBJ databases">
        <title>Genome sequence of Clostridiales bacterium MT110.</title>
        <authorList>
            <person name="Cao J."/>
        </authorList>
    </citation>
    <scope>NUCLEOTIDE SEQUENCE</scope>
    <source>
        <strain evidence="1">MT110</strain>
    </source>
</reference>
<keyword evidence="2" id="KW-1185">Reference proteome</keyword>
<protein>
    <submittedName>
        <fullName evidence="1">Lysophospholipase</fullName>
    </submittedName>
</protein>
<evidence type="ECO:0000313" key="1">
    <source>
        <dbReference type="EMBL" id="QOX62538.1"/>
    </source>
</evidence>
<accession>A0ACD1A821</accession>
<name>A0ACD1A821_9FIRM</name>
<dbReference type="Proteomes" id="UP000594014">
    <property type="component" value="Chromosome"/>
</dbReference>
<dbReference type="EMBL" id="CP042469">
    <property type="protein sequence ID" value="QOX62538.1"/>
    <property type="molecule type" value="Genomic_DNA"/>
</dbReference>
<proteinExistence type="predicted"/>
<sequence>MYSTFLLHNGKIQLMGYAWNVDQPKAIACLIHGIGEHAGRYDRIGEALQESEIGLIAVDLRGHGLSAGKRGHTAPRAEILRDIDLLIEYTRKIHPDVPIVLYGHSMGGNLALDYRNRGKYRSLLEGYVITSPWLILMRKIPFYLYQFSKLMAVFKPDFTMNSKIKSEELGNSGIIAKQENKHLIHGKITVRTALDGFDTADRLLRERVGGDDGAALKPFLLMQGDADQICDPEGSRRLARLEAERCTYIEWPDLYHEIHSGGAESDGAEVIETIAQWIIKISIHTME</sequence>
<evidence type="ECO:0000313" key="2">
    <source>
        <dbReference type="Proteomes" id="UP000594014"/>
    </source>
</evidence>
<organism evidence="1 2">
    <name type="scientific">Anoxybacterium hadale</name>
    <dbReference type="NCBI Taxonomy" id="3408580"/>
    <lineage>
        <taxon>Bacteria</taxon>
        <taxon>Bacillati</taxon>
        <taxon>Bacillota</taxon>
        <taxon>Clostridia</taxon>
        <taxon>Peptostreptococcales</taxon>
        <taxon>Anaerovoracaceae</taxon>
        <taxon>Anoxybacterium</taxon>
    </lineage>
</organism>
<gene>
    <name evidence="1" type="ORF">FRZ06_03860</name>
</gene>